<organism evidence="2 3">
    <name type="scientific">Clostridium collagenovorans DSM 3089</name>
    <dbReference type="NCBI Taxonomy" id="1121306"/>
    <lineage>
        <taxon>Bacteria</taxon>
        <taxon>Bacillati</taxon>
        <taxon>Bacillota</taxon>
        <taxon>Clostridia</taxon>
        <taxon>Eubacteriales</taxon>
        <taxon>Clostridiaceae</taxon>
        <taxon>Clostridium</taxon>
    </lineage>
</organism>
<keyword evidence="1" id="KW-0472">Membrane</keyword>
<gene>
    <name evidence="2" type="ORF">SAMN02745196_00395</name>
</gene>
<sequence>MLKMIIFTIIRIVEIAILIDVLASWIPNAKDTMIIKITDSIAGPLLNPARDLYFRLFPNMMIDFSPILVLFILDFIRMGFSTL</sequence>
<dbReference type="InterPro" id="IPR003425">
    <property type="entry name" value="CCB3/YggT"/>
</dbReference>
<proteinExistence type="predicted"/>
<dbReference type="Pfam" id="PF02325">
    <property type="entry name" value="CCB3_YggT"/>
    <property type="match status" value="1"/>
</dbReference>
<keyword evidence="1" id="KW-1133">Transmembrane helix</keyword>
<dbReference type="Proteomes" id="UP000184526">
    <property type="component" value="Unassembled WGS sequence"/>
</dbReference>
<dbReference type="OrthoDB" id="283553at2"/>
<dbReference type="STRING" id="1121306.SAMN02745196_00395"/>
<dbReference type="EMBL" id="FQXP01000003">
    <property type="protein sequence ID" value="SHH44486.1"/>
    <property type="molecule type" value="Genomic_DNA"/>
</dbReference>
<reference evidence="2 3" key="1">
    <citation type="submission" date="2016-11" db="EMBL/GenBank/DDBJ databases">
        <authorList>
            <person name="Jaros S."/>
            <person name="Januszkiewicz K."/>
            <person name="Wedrychowicz H."/>
        </authorList>
    </citation>
    <scope>NUCLEOTIDE SEQUENCE [LARGE SCALE GENOMIC DNA]</scope>
    <source>
        <strain evidence="2 3">DSM 3089</strain>
    </source>
</reference>
<feature type="transmembrane region" description="Helical" evidence="1">
    <location>
        <begin position="56"/>
        <end position="76"/>
    </location>
</feature>
<accession>A0A1M5T1E6</accession>
<keyword evidence="3" id="KW-1185">Reference proteome</keyword>
<evidence type="ECO:0000313" key="3">
    <source>
        <dbReference type="Proteomes" id="UP000184526"/>
    </source>
</evidence>
<evidence type="ECO:0000256" key="1">
    <source>
        <dbReference type="SAM" id="Phobius"/>
    </source>
</evidence>
<evidence type="ECO:0000313" key="2">
    <source>
        <dbReference type="EMBL" id="SHH44486.1"/>
    </source>
</evidence>
<dbReference type="GO" id="GO:0016020">
    <property type="term" value="C:membrane"/>
    <property type="evidence" value="ECO:0007669"/>
    <property type="project" value="InterPro"/>
</dbReference>
<keyword evidence="1" id="KW-0812">Transmembrane</keyword>
<dbReference type="AlphaFoldDB" id="A0A1M5T1E6"/>
<name>A0A1M5T1E6_9CLOT</name>
<feature type="transmembrane region" description="Helical" evidence="1">
    <location>
        <begin position="5"/>
        <end position="26"/>
    </location>
</feature>
<protein>
    <submittedName>
        <fullName evidence="2">YGGT family protein</fullName>
    </submittedName>
</protein>
<dbReference type="RefSeq" id="WP_072829540.1">
    <property type="nucleotide sequence ID" value="NZ_FQXP01000003.1"/>
</dbReference>